<evidence type="ECO:0000256" key="3">
    <source>
        <dbReference type="ARBA" id="ARBA00023125"/>
    </source>
</evidence>
<dbReference type="InterPro" id="IPR037241">
    <property type="entry name" value="E2F-DP_heterodim"/>
</dbReference>
<dbReference type="PANTHER" id="PTHR12081">
    <property type="entry name" value="TRANSCRIPTION FACTOR E2F"/>
    <property type="match status" value="1"/>
</dbReference>
<dbReference type="SUPFAM" id="SSF144074">
    <property type="entry name" value="E2F-DP heterodimerization region"/>
    <property type="match status" value="1"/>
</dbReference>
<feature type="compositionally biased region" description="Low complexity" evidence="6">
    <location>
        <begin position="245"/>
        <end position="260"/>
    </location>
</feature>
<dbReference type="STRING" id="8932.A0A2I0M232"/>
<organism evidence="8 9">
    <name type="scientific">Columba livia</name>
    <name type="common">Rock dove</name>
    <dbReference type="NCBI Taxonomy" id="8932"/>
    <lineage>
        <taxon>Eukaryota</taxon>
        <taxon>Metazoa</taxon>
        <taxon>Chordata</taxon>
        <taxon>Craniata</taxon>
        <taxon>Vertebrata</taxon>
        <taxon>Euteleostomi</taxon>
        <taxon>Archelosauria</taxon>
        <taxon>Archosauria</taxon>
        <taxon>Dinosauria</taxon>
        <taxon>Saurischia</taxon>
        <taxon>Theropoda</taxon>
        <taxon>Coelurosauria</taxon>
        <taxon>Aves</taxon>
        <taxon>Neognathae</taxon>
        <taxon>Neoaves</taxon>
        <taxon>Columbimorphae</taxon>
        <taxon>Columbiformes</taxon>
        <taxon>Columbidae</taxon>
        <taxon>Columba</taxon>
    </lineage>
</organism>
<dbReference type="CDD" id="cd14660">
    <property type="entry name" value="E2F_DD"/>
    <property type="match status" value="1"/>
</dbReference>
<dbReference type="InterPro" id="IPR036390">
    <property type="entry name" value="WH_DNA-bd_sf"/>
</dbReference>
<dbReference type="GO" id="GO:0046983">
    <property type="term" value="F:protein dimerization activity"/>
    <property type="evidence" value="ECO:0007669"/>
    <property type="project" value="InterPro"/>
</dbReference>
<feature type="region of interest" description="Disordered" evidence="6">
    <location>
        <begin position="235"/>
        <end position="260"/>
    </location>
</feature>
<dbReference type="GO" id="GO:0035189">
    <property type="term" value="C:Rb-E2F complex"/>
    <property type="evidence" value="ECO:0007669"/>
    <property type="project" value="TreeGrafter"/>
</dbReference>
<feature type="domain" description="E2F/DP family winged-helix DNA-binding" evidence="7">
    <location>
        <begin position="54"/>
        <end position="119"/>
    </location>
</feature>
<evidence type="ECO:0000256" key="6">
    <source>
        <dbReference type="SAM" id="MobiDB-lite"/>
    </source>
</evidence>
<proteinExistence type="inferred from homology"/>
<dbReference type="InterPro" id="IPR036388">
    <property type="entry name" value="WH-like_DNA-bd_sf"/>
</dbReference>
<comment type="caution">
    <text evidence="8">The sequence shown here is derived from an EMBL/GenBank/DDBJ whole genome shotgun (WGS) entry which is preliminary data.</text>
</comment>
<keyword evidence="5" id="KW-0539">Nucleus</keyword>
<dbReference type="FunFam" id="1.10.10.10:FF:000008">
    <property type="entry name" value="E2F transcription factor 1"/>
    <property type="match status" value="1"/>
</dbReference>
<evidence type="ECO:0000313" key="9">
    <source>
        <dbReference type="Proteomes" id="UP000053872"/>
    </source>
</evidence>
<dbReference type="FunCoup" id="A0A2I0M232">
    <property type="interactions" value="508"/>
</dbReference>
<dbReference type="Gene3D" id="6.10.250.540">
    <property type="match status" value="1"/>
</dbReference>
<dbReference type="GO" id="GO:0000978">
    <property type="term" value="F:RNA polymerase II cis-regulatory region sequence-specific DNA binding"/>
    <property type="evidence" value="ECO:0007669"/>
    <property type="project" value="InterPro"/>
</dbReference>
<dbReference type="Pfam" id="PF02319">
    <property type="entry name" value="WHD_E2F_TDP"/>
    <property type="match status" value="1"/>
</dbReference>
<name>A0A2I0M232_COLLI</name>
<evidence type="ECO:0000256" key="4">
    <source>
        <dbReference type="ARBA" id="ARBA00023163"/>
    </source>
</evidence>
<dbReference type="InterPro" id="IPR032198">
    <property type="entry name" value="E2F_CC-MB"/>
</dbReference>
<keyword evidence="2 5" id="KW-0805">Transcription regulation</keyword>
<dbReference type="PANTHER" id="PTHR12081:SF43">
    <property type="entry name" value="TRANSCRIPTION FACTOR E2F1"/>
    <property type="match status" value="1"/>
</dbReference>
<sequence>MAVAVLYDDPYPLQVKRKLNLETDHQYIAESLPVGRGRARNPAKGAKSPGEKSRYETSLNLTTKRFLELLSQSPDGVVDLNWAAEVLKVQKRRIYDITNVLEGIQLITKKSKNNIQWLGSQATVGPPSRHRLLDKELRELQAAERQLDDLIQMCMVQLRLLTEDPANQHAAYMTCQDLRSIVDPSEQMVMVIKAPPETQLQVSDPAEAFQVSVRSTQGPIDVFLCPEDSSGVCSPVKSPFKAPLEESSPSRPQPRASPLLHPAQDVNIPLLPGEQGALAGFASASLSPLASMDALLDQSREDFSGFLADEFINLSPPQTQDYHFGLEEGEGISELFDCDFGDFTPLDF</sequence>
<gene>
    <name evidence="8" type="primary">E2F1</name>
    <name evidence="8" type="ORF">A306_00008915</name>
</gene>
<dbReference type="EMBL" id="AKCR02000047">
    <property type="protein sequence ID" value="PKK23735.1"/>
    <property type="molecule type" value="Genomic_DNA"/>
</dbReference>
<dbReference type="Gene3D" id="1.10.10.10">
    <property type="entry name" value="Winged helix-like DNA-binding domain superfamily/Winged helix DNA-binding domain"/>
    <property type="match status" value="1"/>
</dbReference>
<dbReference type="GO" id="GO:0000981">
    <property type="term" value="F:DNA-binding transcription factor activity, RNA polymerase II-specific"/>
    <property type="evidence" value="ECO:0007669"/>
    <property type="project" value="TreeGrafter"/>
</dbReference>
<dbReference type="Proteomes" id="UP000053872">
    <property type="component" value="Unassembled WGS sequence"/>
</dbReference>
<reference evidence="8 9" key="1">
    <citation type="journal article" date="2013" name="Science">
        <title>Genomic diversity and evolution of the head crest in the rock pigeon.</title>
        <authorList>
            <person name="Shapiro M.D."/>
            <person name="Kronenberg Z."/>
            <person name="Li C."/>
            <person name="Domyan E.T."/>
            <person name="Pan H."/>
            <person name="Campbell M."/>
            <person name="Tan H."/>
            <person name="Huff C.D."/>
            <person name="Hu H."/>
            <person name="Vickrey A.I."/>
            <person name="Nielsen S.C."/>
            <person name="Stringham S.A."/>
            <person name="Hu H."/>
            <person name="Willerslev E."/>
            <person name="Gilbert M.T."/>
            <person name="Yandell M."/>
            <person name="Zhang G."/>
            <person name="Wang J."/>
        </authorList>
    </citation>
    <scope>NUCLEOTIDE SEQUENCE [LARGE SCALE GENOMIC DNA]</scope>
    <source>
        <tissue evidence="8">Blood</tissue>
    </source>
</reference>
<dbReference type="InParanoid" id="A0A2I0M232"/>
<dbReference type="Pfam" id="PF16421">
    <property type="entry name" value="E2F_CC-MB"/>
    <property type="match status" value="1"/>
</dbReference>
<evidence type="ECO:0000256" key="5">
    <source>
        <dbReference type="RuleBase" id="RU003796"/>
    </source>
</evidence>
<evidence type="ECO:0000256" key="1">
    <source>
        <dbReference type="ARBA" id="ARBA00010940"/>
    </source>
</evidence>
<keyword evidence="4 5" id="KW-0804">Transcription</keyword>
<keyword evidence="3 5" id="KW-0238">DNA-binding</keyword>
<evidence type="ECO:0000256" key="2">
    <source>
        <dbReference type="ARBA" id="ARBA00023015"/>
    </source>
</evidence>
<keyword evidence="9" id="KW-1185">Reference proteome</keyword>
<dbReference type="InterPro" id="IPR015633">
    <property type="entry name" value="E2F"/>
</dbReference>
<dbReference type="SMART" id="SM01372">
    <property type="entry name" value="E2F_TDP"/>
    <property type="match status" value="1"/>
</dbReference>
<evidence type="ECO:0000313" key="8">
    <source>
        <dbReference type="EMBL" id="PKK23735.1"/>
    </source>
</evidence>
<comment type="subcellular location">
    <subcellularLocation>
        <location evidence="5">Nucleus</location>
    </subcellularLocation>
</comment>
<dbReference type="InterPro" id="IPR003316">
    <property type="entry name" value="E2F_WHTH_DNA-bd_dom"/>
</dbReference>
<accession>A0A2I0M232</accession>
<feature type="region of interest" description="Disordered" evidence="6">
    <location>
        <begin position="32"/>
        <end position="55"/>
    </location>
</feature>
<dbReference type="SUPFAM" id="SSF46785">
    <property type="entry name" value="Winged helix' DNA-binding domain"/>
    <property type="match status" value="1"/>
</dbReference>
<protein>
    <submittedName>
        <fullName evidence="8">E2F transcription factor 1</fullName>
    </submittedName>
</protein>
<comment type="similarity">
    <text evidence="1 5">Belongs to the E2F/DP family.</text>
</comment>
<dbReference type="AlphaFoldDB" id="A0A2I0M232"/>
<evidence type="ECO:0000259" key="7">
    <source>
        <dbReference type="SMART" id="SM01372"/>
    </source>
</evidence>